<dbReference type="Gene3D" id="3.40.50.1820">
    <property type="entry name" value="alpha/beta hydrolase"/>
    <property type="match status" value="1"/>
</dbReference>
<evidence type="ECO:0000313" key="6">
    <source>
        <dbReference type="Proteomes" id="UP001611494"/>
    </source>
</evidence>
<dbReference type="PANTHER" id="PTHR48081">
    <property type="entry name" value="AB HYDROLASE SUPERFAMILY PROTEIN C4A8.06C"/>
    <property type="match status" value="1"/>
</dbReference>
<accession>A0ABW7VWX4</accession>
<comment type="caution">
    <text evidence="5">The sequence shown here is derived from an EMBL/GenBank/DDBJ whole genome shotgun (WGS) entry which is preliminary data.</text>
</comment>
<dbReference type="GO" id="GO:0016787">
    <property type="term" value="F:hydrolase activity"/>
    <property type="evidence" value="ECO:0007669"/>
    <property type="project" value="UniProtKB-KW"/>
</dbReference>
<evidence type="ECO:0000256" key="1">
    <source>
        <dbReference type="ARBA" id="ARBA00010515"/>
    </source>
</evidence>
<dbReference type="SUPFAM" id="SSF53474">
    <property type="entry name" value="alpha/beta-Hydrolases"/>
    <property type="match status" value="1"/>
</dbReference>
<dbReference type="PROSITE" id="PS01174">
    <property type="entry name" value="LIPASE_GDXG_SER"/>
    <property type="match status" value="1"/>
</dbReference>
<dbReference type="PANTHER" id="PTHR48081:SF8">
    <property type="entry name" value="ALPHA_BETA HYDROLASE FOLD-3 DOMAIN-CONTAINING PROTEIN-RELATED"/>
    <property type="match status" value="1"/>
</dbReference>
<dbReference type="InterPro" id="IPR013094">
    <property type="entry name" value="AB_hydrolase_3"/>
</dbReference>
<comment type="similarity">
    <text evidence="1">Belongs to the 'GDXG' lipolytic enzyme family.</text>
</comment>
<dbReference type="EMBL" id="JBIRYL010000001">
    <property type="protein sequence ID" value="MFI2229277.1"/>
    <property type="molecule type" value="Genomic_DNA"/>
</dbReference>
<keyword evidence="6" id="KW-1185">Reference proteome</keyword>
<dbReference type="InterPro" id="IPR029058">
    <property type="entry name" value="AB_hydrolase_fold"/>
</dbReference>
<evidence type="ECO:0000313" key="5">
    <source>
        <dbReference type="EMBL" id="MFI2229277.1"/>
    </source>
</evidence>
<feature type="domain" description="Alpha/beta hydrolase fold-3" evidence="4">
    <location>
        <begin position="83"/>
        <end position="287"/>
    </location>
</feature>
<gene>
    <name evidence="5" type="ORF">ACH49Z_05445</name>
</gene>
<sequence>MGGQRRSDLHPDVEAMLSALESFPDVTQHTAAELREIIAARRAPLTREPQMRIAQDRTIDGPGGDLAVRVYVPHGGTDPRPVVVFAHGGGFVFCDLDSHDEFCRSMAAAVDVVVVSVDYRRAPEHPGPAALEDMYAAVCWAAGHAAELGGDPARLVVAGDSAGGNLAATVSLAARDRGGPAIAAQVLLYPVIDDDFSTESYRLYGENYYNTTKAMRWYWQQYAPDGTDSPYLVPTRAESLAGLPRAIVATAELDPPCSAGDDYARRLAEAGVPVTAHRFDGLFHGFLTFPSLSLTGQARKELWHMMRDALVAPENSSPADLSGAAG</sequence>
<dbReference type="Proteomes" id="UP001611494">
    <property type="component" value="Unassembled WGS sequence"/>
</dbReference>
<dbReference type="InterPro" id="IPR050300">
    <property type="entry name" value="GDXG_lipolytic_enzyme"/>
</dbReference>
<name>A0ABW7VWX4_9NOCA</name>
<dbReference type="InterPro" id="IPR033140">
    <property type="entry name" value="Lipase_GDXG_put_SER_AS"/>
</dbReference>
<feature type="active site" evidence="3">
    <location>
        <position position="161"/>
    </location>
</feature>
<organism evidence="5 6">
    <name type="scientific">Nocardia testacea</name>
    <dbReference type="NCBI Taxonomy" id="248551"/>
    <lineage>
        <taxon>Bacteria</taxon>
        <taxon>Bacillati</taxon>
        <taxon>Actinomycetota</taxon>
        <taxon>Actinomycetes</taxon>
        <taxon>Mycobacteriales</taxon>
        <taxon>Nocardiaceae</taxon>
        <taxon>Nocardia</taxon>
    </lineage>
</organism>
<evidence type="ECO:0000256" key="2">
    <source>
        <dbReference type="ARBA" id="ARBA00022801"/>
    </source>
</evidence>
<dbReference type="Pfam" id="PF07859">
    <property type="entry name" value="Abhydrolase_3"/>
    <property type="match status" value="1"/>
</dbReference>
<dbReference type="RefSeq" id="WP_397060056.1">
    <property type="nucleotide sequence ID" value="NZ_JBIRYL010000001.1"/>
</dbReference>
<reference evidence="5 6" key="1">
    <citation type="submission" date="2024-10" db="EMBL/GenBank/DDBJ databases">
        <title>The Natural Products Discovery Center: Release of the First 8490 Sequenced Strains for Exploring Actinobacteria Biosynthetic Diversity.</title>
        <authorList>
            <person name="Kalkreuter E."/>
            <person name="Kautsar S.A."/>
            <person name="Yang D."/>
            <person name="Bader C.D."/>
            <person name="Teijaro C.N."/>
            <person name="Fluegel L."/>
            <person name="Davis C.M."/>
            <person name="Simpson J.R."/>
            <person name="Lauterbach L."/>
            <person name="Steele A.D."/>
            <person name="Gui C."/>
            <person name="Meng S."/>
            <person name="Li G."/>
            <person name="Viehrig K."/>
            <person name="Ye F."/>
            <person name="Su P."/>
            <person name="Kiefer A.F."/>
            <person name="Nichols A."/>
            <person name="Cepeda A.J."/>
            <person name="Yan W."/>
            <person name="Fan B."/>
            <person name="Jiang Y."/>
            <person name="Adhikari A."/>
            <person name="Zheng C.-J."/>
            <person name="Schuster L."/>
            <person name="Cowan T.M."/>
            <person name="Smanski M.J."/>
            <person name="Chevrette M.G."/>
            <person name="De Carvalho L.P.S."/>
            <person name="Shen B."/>
        </authorList>
    </citation>
    <scope>NUCLEOTIDE SEQUENCE [LARGE SCALE GENOMIC DNA]</scope>
    <source>
        <strain evidence="5 6">NPDC019377</strain>
    </source>
</reference>
<proteinExistence type="inferred from homology"/>
<evidence type="ECO:0000256" key="3">
    <source>
        <dbReference type="PROSITE-ProRule" id="PRU10038"/>
    </source>
</evidence>
<protein>
    <submittedName>
        <fullName evidence="5">Alpha/beta hydrolase</fullName>
    </submittedName>
</protein>
<evidence type="ECO:0000259" key="4">
    <source>
        <dbReference type="Pfam" id="PF07859"/>
    </source>
</evidence>
<keyword evidence="2 5" id="KW-0378">Hydrolase</keyword>